<dbReference type="InterPro" id="IPR028082">
    <property type="entry name" value="Peripla_BP_I"/>
</dbReference>
<accession>A0A3P5XFI9</accession>
<evidence type="ECO:0000256" key="4">
    <source>
        <dbReference type="SAM" id="SignalP"/>
    </source>
</evidence>
<reference evidence="6 7" key="1">
    <citation type="submission" date="2018-11" db="EMBL/GenBank/DDBJ databases">
        <authorList>
            <person name="Criscuolo A."/>
        </authorList>
    </citation>
    <scope>NUCLEOTIDE SEQUENCE [LARGE SCALE GENOMIC DNA]</scope>
    <source>
        <strain evidence="6">ACIP111625</strain>
    </source>
</reference>
<gene>
    <name evidence="6" type="ORF">XINFAN_02468</name>
</gene>
<dbReference type="GO" id="GO:0006865">
    <property type="term" value="P:amino acid transport"/>
    <property type="evidence" value="ECO:0007669"/>
    <property type="project" value="UniProtKB-KW"/>
</dbReference>
<dbReference type="InterPro" id="IPR051010">
    <property type="entry name" value="BCAA_transport"/>
</dbReference>
<name>A0A3P5XFI9_9RHOB</name>
<keyword evidence="3" id="KW-0813">Transport</keyword>
<dbReference type="AlphaFoldDB" id="A0A3P5XFI9"/>
<comment type="similarity">
    <text evidence="1">Belongs to the leucine-binding protein family.</text>
</comment>
<dbReference type="EMBL" id="UXAW01000075">
    <property type="protein sequence ID" value="VDC30184.1"/>
    <property type="molecule type" value="Genomic_DNA"/>
</dbReference>
<evidence type="ECO:0000313" key="6">
    <source>
        <dbReference type="EMBL" id="VDC30184.1"/>
    </source>
</evidence>
<evidence type="ECO:0000256" key="1">
    <source>
        <dbReference type="ARBA" id="ARBA00010062"/>
    </source>
</evidence>
<dbReference type="Proteomes" id="UP000277498">
    <property type="component" value="Unassembled WGS sequence"/>
</dbReference>
<organism evidence="6 7">
    <name type="scientific">Pseudogemmobacter humi</name>
    <dbReference type="NCBI Taxonomy" id="2483812"/>
    <lineage>
        <taxon>Bacteria</taxon>
        <taxon>Pseudomonadati</taxon>
        <taxon>Pseudomonadota</taxon>
        <taxon>Alphaproteobacteria</taxon>
        <taxon>Rhodobacterales</taxon>
        <taxon>Paracoccaceae</taxon>
        <taxon>Pseudogemmobacter</taxon>
    </lineage>
</organism>
<feature type="domain" description="Leucine-binding protein" evidence="5">
    <location>
        <begin position="23"/>
        <end position="325"/>
    </location>
</feature>
<feature type="chain" id="PRO_5018307147" description="Leucine-binding protein domain-containing protein" evidence="4">
    <location>
        <begin position="21"/>
        <end position="400"/>
    </location>
</feature>
<dbReference type="Gene3D" id="3.40.50.2300">
    <property type="match status" value="2"/>
</dbReference>
<dbReference type="Pfam" id="PF13458">
    <property type="entry name" value="Peripla_BP_6"/>
    <property type="match status" value="1"/>
</dbReference>
<proteinExistence type="inferred from homology"/>
<protein>
    <recommendedName>
        <fullName evidence="5">Leucine-binding protein domain-containing protein</fullName>
    </recommendedName>
</protein>
<dbReference type="OrthoDB" id="7337537at2"/>
<dbReference type="InterPro" id="IPR028081">
    <property type="entry name" value="Leu-bd"/>
</dbReference>
<evidence type="ECO:0000259" key="5">
    <source>
        <dbReference type="Pfam" id="PF13458"/>
    </source>
</evidence>
<dbReference type="PANTHER" id="PTHR30483:SF6">
    <property type="entry name" value="PERIPLASMIC BINDING PROTEIN OF ABC TRANSPORTER FOR NATURAL AMINO ACIDS"/>
    <property type="match status" value="1"/>
</dbReference>
<dbReference type="CDD" id="cd06346">
    <property type="entry name" value="PBP1_ABC_ligand_binding-like"/>
    <property type="match status" value="1"/>
</dbReference>
<evidence type="ECO:0000256" key="3">
    <source>
        <dbReference type="ARBA" id="ARBA00022970"/>
    </source>
</evidence>
<dbReference type="RefSeq" id="WP_124087215.1">
    <property type="nucleotide sequence ID" value="NZ_UXAW01000075.1"/>
</dbReference>
<feature type="signal peptide" evidence="4">
    <location>
        <begin position="1"/>
        <end position="20"/>
    </location>
</feature>
<evidence type="ECO:0000313" key="7">
    <source>
        <dbReference type="Proteomes" id="UP000277498"/>
    </source>
</evidence>
<sequence>MKKFLMATAACALSAGAASAEDVKIGVLLGFTGPIETIAPNMATAVEMAIKEVNDSGKAANGWTFSAARADSTCIDAAAASSAAERLVTSDGVKGIVGADCSGVTRAVLANVAIPNGVVMISPSATSPALTDDPDDGLFFRTVPSDAREGVIMADVLADRGVKSIAISYSNSDYGKGQADAIAAAFQAKGGTITINASHDDGKPDYSAEVAALAAAGGEVLVVAGYVDQGGRGIIQASVDTGAFTTFGLPGGMFGESLTEAIGEPLEGSYGQHPSSDAEGYQTYLDMATANDPSFDGSTNFAPNSYDAAALIILAMQAANSTDPKVYKDKIMEVANGPADGSGEKINPGELGKALELIAAGTPIDYEGATGVTLLEGGDVTGRYREYEIRDGKWETVQFR</sequence>
<keyword evidence="3" id="KW-0029">Amino-acid transport</keyword>
<keyword evidence="7" id="KW-1185">Reference proteome</keyword>
<dbReference type="SUPFAM" id="SSF53822">
    <property type="entry name" value="Periplasmic binding protein-like I"/>
    <property type="match status" value="1"/>
</dbReference>
<keyword evidence="2 4" id="KW-0732">Signal</keyword>
<evidence type="ECO:0000256" key="2">
    <source>
        <dbReference type="ARBA" id="ARBA00022729"/>
    </source>
</evidence>
<dbReference type="PANTHER" id="PTHR30483">
    <property type="entry name" value="LEUCINE-SPECIFIC-BINDING PROTEIN"/>
    <property type="match status" value="1"/>
</dbReference>